<dbReference type="Pfam" id="PF00132">
    <property type="entry name" value="Hexapep"/>
    <property type="match status" value="1"/>
</dbReference>
<keyword evidence="3" id="KW-0012">Acyltransferase</keyword>
<keyword evidence="2" id="KW-0677">Repeat</keyword>
<dbReference type="Gene3D" id="2.160.10.10">
    <property type="entry name" value="Hexapeptide repeat proteins"/>
    <property type="match status" value="1"/>
</dbReference>
<dbReference type="InterPro" id="IPR011004">
    <property type="entry name" value="Trimer_LpxA-like_sf"/>
</dbReference>
<evidence type="ECO:0000256" key="1">
    <source>
        <dbReference type="ARBA" id="ARBA00022679"/>
    </source>
</evidence>
<dbReference type="Proteomes" id="UP000016480">
    <property type="component" value="Unassembled WGS sequence"/>
</dbReference>
<protein>
    <submittedName>
        <fullName evidence="4">Maltose O-acetyltransferase</fullName>
    </submittedName>
</protein>
<accession>A0A8T0CC69</accession>
<dbReference type="InterPro" id="IPR018357">
    <property type="entry name" value="Hexapep_transf_CS"/>
</dbReference>
<keyword evidence="1" id="KW-0808">Transferase</keyword>
<dbReference type="AlphaFoldDB" id="A0A8T0CC69"/>
<comment type="caution">
    <text evidence="4">The sequence shown here is derived from an EMBL/GenBank/DDBJ whole genome shotgun (WGS) entry which is preliminary data.</text>
</comment>
<evidence type="ECO:0000256" key="3">
    <source>
        <dbReference type="ARBA" id="ARBA00023315"/>
    </source>
</evidence>
<dbReference type="GO" id="GO:0016746">
    <property type="term" value="F:acyltransferase activity"/>
    <property type="evidence" value="ECO:0007669"/>
    <property type="project" value="UniProtKB-KW"/>
</dbReference>
<proteinExistence type="predicted"/>
<dbReference type="PROSITE" id="PS00101">
    <property type="entry name" value="HEXAPEP_TRANSFERASES"/>
    <property type="match status" value="1"/>
</dbReference>
<dbReference type="PANTHER" id="PTHR23416">
    <property type="entry name" value="SIALIC ACID SYNTHASE-RELATED"/>
    <property type="match status" value="1"/>
</dbReference>
<evidence type="ECO:0000256" key="2">
    <source>
        <dbReference type="ARBA" id="ARBA00022737"/>
    </source>
</evidence>
<sequence length="65" mass="6678">MKSQPHINAPINIGNDVWIAANVTILKGVTIGNGAVIGAGSVVTKDVPENAIAVGNPAKVIKYRT</sequence>
<evidence type="ECO:0000313" key="5">
    <source>
        <dbReference type="Proteomes" id="UP000016480"/>
    </source>
</evidence>
<reference evidence="4 5" key="1">
    <citation type="journal article" date="2012" name="J. Bacteriol.">
        <title>Genome sequence of the cycloprodigiosin-producing bacterial strain Pseudoalteromonas rubra ATCC 29570(T).</title>
        <authorList>
            <person name="Xie B.B."/>
            <person name="Shu Y.L."/>
            <person name="Qin Q.L."/>
            <person name="Rong J.C."/>
            <person name="Zhang X.Y."/>
            <person name="Chen X.L."/>
            <person name="Zhou B.C."/>
            <person name="Zhang Y.Z."/>
        </authorList>
    </citation>
    <scope>NUCLEOTIDE SEQUENCE [LARGE SCALE GENOMIC DNA]</scope>
    <source>
        <strain evidence="4 5">DSM 6842</strain>
    </source>
</reference>
<organism evidence="4 5">
    <name type="scientific">Pseudoalteromonas rubra</name>
    <dbReference type="NCBI Taxonomy" id="43658"/>
    <lineage>
        <taxon>Bacteria</taxon>
        <taxon>Pseudomonadati</taxon>
        <taxon>Pseudomonadota</taxon>
        <taxon>Gammaproteobacteria</taxon>
        <taxon>Alteromonadales</taxon>
        <taxon>Pseudoalteromonadaceae</taxon>
        <taxon>Pseudoalteromonas</taxon>
    </lineage>
</organism>
<dbReference type="InterPro" id="IPR001451">
    <property type="entry name" value="Hexapep"/>
</dbReference>
<gene>
    <name evidence="4" type="primary">maa</name>
    <name evidence="4" type="ORF">PRUB_a2910</name>
</gene>
<dbReference type="EMBL" id="AHCD03000026">
    <property type="protein sequence ID" value="KAF7788286.1"/>
    <property type="molecule type" value="Genomic_DNA"/>
</dbReference>
<dbReference type="SUPFAM" id="SSF51161">
    <property type="entry name" value="Trimeric LpxA-like enzymes"/>
    <property type="match status" value="1"/>
</dbReference>
<evidence type="ECO:0000313" key="4">
    <source>
        <dbReference type="EMBL" id="KAF7788286.1"/>
    </source>
</evidence>
<dbReference type="InterPro" id="IPR051159">
    <property type="entry name" value="Hexapeptide_acetyltransf"/>
</dbReference>
<name>A0A8T0CC69_9GAMM</name>